<reference evidence="8" key="1">
    <citation type="submission" date="2021-02" db="EMBL/GenBank/DDBJ databases">
        <authorList>
            <person name="Nowell W R."/>
        </authorList>
    </citation>
    <scope>NUCLEOTIDE SEQUENCE</scope>
    <source>
        <strain evidence="8">Ploen Becks lab</strain>
    </source>
</reference>
<dbReference type="GO" id="GO:0007165">
    <property type="term" value="P:signal transduction"/>
    <property type="evidence" value="ECO:0007669"/>
    <property type="project" value="InterPro"/>
</dbReference>
<keyword evidence="2" id="KW-0433">Leucine-rich repeat</keyword>
<dbReference type="Proteomes" id="UP000663879">
    <property type="component" value="Unassembled WGS sequence"/>
</dbReference>
<dbReference type="InterPro" id="IPR001611">
    <property type="entry name" value="Leu-rich_rpt"/>
</dbReference>
<dbReference type="SUPFAM" id="SSF52058">
    <property type="entry name" value="L domain-like"/>
    <property type="match status" value="1"/>
</dbReference>
<dbReference type="PANTHER" id="PTHR24369:SF211">
    <property type="entry name" value="LEUCINE-RICH REPEAT-CONTAINING PROTEIN 15-LIKE"/>
    <property type="match status" value="1"/>
</dbReference>
<accession>A0A814EYF3</accession>
<dbReference type="SMART" id="SM00369">
    <property type="entry name" value="LRR_TYP"/>
    <property type="match status" value="5"/>
</dbReference>
<evidence type="ECO:0000256" key="6">
    <source>
        <dbReference type="SAM" id="SignalP"/>
    </source>
</evidence>
<dbReference type="InterPro" id="IPR003591">
    <property type="entry name" value="Leu-rich_rpt_typical-subtyp"/>
</dbReference>
<dbReference type="InterPro" id="IPR000157">
    <property type="entry name" value="TIR_dom"/>
</dbReference>
<feature type="region of interest" description="Disordered" evidence="4">
    <location>
        <begin position="619"/>
        <end position="662"/>
    </location>
</feature>
<feature type="signal peptide" evidence="6">
    <location>
        <begin position="1"/>
        <end position="23"/>
    </location>
</feature>
<feature type="transmembrane region" description="Helical" evidence="5">
    <location>
        <begin position="389"/>
        <end position="411"/>
    </location>
</feature>
<dbReference type="Gene3D" id="3.80.10.10">
    <property type="entry name" value="Ribonuclease Inhibitor"/>
    <property type="match status" value="1"/>
</dbReference>
<feature type="compositionally biased region" description="Basic and acidic residues" evidence="4">
    <location>
        <begin position="626"/>
        <end position="638"/>
    </location>
</feature>
<dbReference type="PANTHER" id="PTHR24369">
    <property type="entry name" value="ANTIGEN BSP, PUTATIVE-RELATED"/>
    <property type="match status" value="1"/>
</dbReference>
<organism evidence="8 9">
    <name type="scientific">Brachionus calyciflorus</name>
    <dbReference type="NCBI Taxonomy" id="104777"/>
    <lineage>
        <taxon>Eukaryota</taxon>
        <taxon>Metazoa</taxon>
        <taxon>Spiralia</taxon>
        <taxon>Gnathifera</taxon>
        <taxon>Rotifera</taxon>
        <taxon>Eurotatoria</taxon>
        <taxon>Monogononta</taxon>
        <taxon>Pseudotrocha</taxon>
        <taxon>Ploima</taxon>
        <taxon>Brachionidae</taxon>
        <taxon>Brachionus</taxon>
    </lineage>
</organism>
<keyword evidence="5" id="KW-0472">Membrane</keyword>
<keyword evidence="5" id="KW-1133">Transmembrane helix</keyword>
<evidence type="ECO:0000313" key="8">
    <source>
        <dbReference type="EMBL" id="CAF0972474.1"/>
    </source>
</evidence>
<evidence type="ECO:0000256" key="1">
    <source>
        <dbReference type="ARBA" id="ARBA00009634"/>
    </source>
</evidence>
<dbReference type="SUPFAM" id="SSF52200">
    <property type="entry name" value="Toll/Interleukin receptor TIR domain"/>
    <property type="match status" value="1"/>
</dbReference>
<dbReference type="PROSITE" id="PS50104">
    <property type="entry name" value="TIR"/>
    <property type="match status" value="1"/>
</dbReference>
<evidence type="ECO:0000256" key="4">
    <source>
        <dbReference type="SAM" id="MobiDB-lite"/>
    </source>
</evidence>
<evidence type="ECO:0000256" key="3">
    <source>
        <dbReference type="ARBA" id="ARBA00022737"/>
    </source>
</evidence>
<evidence type="ECO:0000256" key="5">
    <source>
        <dbReference type="SAM" id="Phobius"/>
    </source>
</evidence>
<comment type="similarity">
    <text evidence="1">Belongs to the Toll-like receptor family.</text>
</comment>
<dbReference type="InterPro" id="IPR050541">
    <property type="entry name" value="LRR_TM_domain-containing"/>
</dbReference>
<keyword evidence="6" id="KW-0732">Signal</keyword>
<evidence type="ECO:0000313" key="9">
    <source>
        <dbReference type="Proteomes" id="UP000663879"/>
    </source>
</evidence>
<evidence type="ECO:0000259" key="7">
    <source>
        <dbReference type="PROSITE" id="PS50104"/>
    </source>
</evidence>
<dbReference type="AlphaFoldDB" id="A0A814EYF3"/>
<evidence type="ECO:0000256" key="2">
    <source>
        <dbReference type="ARBA" id="ARBA00022614"/>
    </source>
</evidence>
<protein>
    <recommendedName>
        <fullName evidence="7">TIR domain-containing protein</fullName>
    </recommendedName>
</protein>
<dbReference type="PROSITE" id="PS51450">
    <property type="entry name" value="LRR"/>
    <property type="match status" value="3"/>
</dbReference>
<dbReference type="GO" id="GO:0005886">
    <property type="term" value="C:plasma membrane"/>
    <property type="evidence" value="ECO:0007669"/>
    <property type="project" value="TreeGrafter"/>
</dbReference>
<dbReference type="SMART" id="SM00255">
    <property type="entry name" value="TIR"/>
    <property type="match status" value="1"/>
</dbReference>
<sequence>MNSNSLTITSLIIIALLFNYTHCVLVSDCPNLCACDLTSTILRIQCTGTYTTFTLPDPNSNINLYSVDTIIIQNSNLQSFPTNLCSYNRIKTLDLSRNRISSNLTDSILSCLYELNNLNLSSNQIKFLSNRAFNFNGKLINLDLSSNQIGKIPLLLFPYKLDLLQTLNLKNNLITELDIWYFYLKSIQTLDLSNNLISTFKNDMNFTIDNRLIYPSLAQAQLVDLRNNRIEKFDDEILKLYRVCDELSFLFFIRLLYTMRLDSNPLQCNCTKSFNLVNFYKSLYQKNFFDTINNIFKASCTNSAYIGQSIFNFAVLNSDKDCLVDYAFGIYTCPDTTTTSTTTTSTTTTTTTTITTTTVTLLLIPQNLLNEPEKNITEINIDYFNDAQIAGYIIGILGILFLLILLIYCLCPIEILAVCFNCIPFFYSVCPCKSGVKREKEFDLFISYNRSNENWVRNKLIPFIRENYLIQNYILHYGEDNRSDEVFGSYIKGVMSKSSCILFILSDAFLMKEWNNKEFREHLRYLITREKTRFLAIQMHDICDEEVDEYFTEKLQIPRFISLENDEWLFWKKLSYFLYTNNTFGTIQPINPEPRVDYRARPNDDIYFDPHDIKRPIIHIPGAKDPYAHDNTRKDRPKVSSKPPKARTPRKPEKKKDKKPLLDEAPFQGISRLNTPMENRYEIIRLDNDYNPKDEISANYEEEFRIGLGKIKGLTTDRHVDSLVITKENERDDDFSDYKLKRTPRELSRGNVNMVFNDNDYPNESSTDY</sequence>
<feature type="compositionally biased region" description="Basic and acidic residues" evidence="4">
    <location>
        <begin position="650"/>
        <end position="662"/>
    </location>
</feature>
<dbReference type="InterPro" id="IPR035897">
    <property type="entry name" value="Toll_tir_struct_dom_sf"/>
</dbReference>
<proteinExistence type="inferred from homology"/>
<feature type="chain" id="PRO_5032483953" description="TIR domain-containing protein" evidence="6">
    <location>
        <begin position="24"/>
        <end position="769"/>
    </location>
</feature>
<comment type="caution">
    <text evidence="8">The sequence shown here is derived from an EMBL/GenBank/DDBJ whole genome shotgun (WGS) entry which is preliminary data.</text>
</comment>
<feature type="domain" description="TIR" evidence="7">
    <location>
        <begin position="440"/>
        <end position="578"/>
    </location>
</feature>
<keyword evidence="9" id="KW-1185">Reference proteome</keyword>
<dbReference type="OrthoDB" id="676979at2759"/>
<keyword evidence="5" id="KW-0812">Transmembrane</keyword>
<dbReference type="EMBL" id="CAJNOC010003205">
    <property type="protein sequence ID" value="CAF0972474.1"/>
    <property type="molecule type" value="Genomic_DNA"/>
</dbReference>
<gene>
    <name evidence="8" type="ORF">OXX778_LOCUS14990</name>
</gene>
<dbReference type="Gene3D" id="3.40.50.10140">
    <property type="entry name" value="Toll/interleukin-1 receptor homology (TIR) domain"/>
    <property type="match status" value="1"/>
</dbReference>
<dbReference type="InterPro" id="IPR032675">
    <property type="entry name" value="LRR_dom_sf"/>
</dbReference>
<name>A0A814EYF3_9BILA</name>
<keyword evidence="3" id="KW-0677">Repeat</keyword>